<sequence>MLYIDADACPKLVKELIFKAAIKRRIPVLLVANRVLEIPRCRWIKFHVVEAGPDQADAYIVEKCVPGDLVVTGDIPLASLVLAKGTLAIDHRGKEFTPSNIRERLAMRNFSADLREVGIETSGPKALNAKDKEGFANALDRCLTRLFNQKH</sequence>
<dbReference type="Pfam" id="PF02639">
    <property type="entry name" value="DUF188"/>
    <property type="match status" value="1"/>
</dbReference>
<organism evidence="3 4">
    <name type="scientific">Candidatus Lambdaproteobacteria bacterium RIFOXYD2_FULL_50_16</name>
    <dbReference type="NCBI Taxonomy" id="1817772"/>
    <lineage>
        <taxon>Bacteria</taxon>
        <taxon>Pseudomonadati</taxon>
        <taxon>Pseudomonadota</taxon>
        <taxon>Candidatus Lambdaproteobacteria</taxon>
    </lineage>
</organism>
<name>A0A1F6GB03_9PROT</name>
<comment type="caution">
    <text evidence="3">The sequence shown here is derived from an EMBL/GenBank/DDBJ whole genome shotgun (WGS) entry which is preliminary data.</text>
</comment>
<evidence type="ECO:0000313" key="3">
    <source>
        <dbReference type="EMBL" id="OGG95297.1"/>
    </source>
</evidence>
<dbReference type="PANTHER" id="PTHR35146">
    <property type="entry name" value="UPF0178 PROTEIN YAII"/>
    <property type="match status" value="1"/>
</dbReference>
<dbReference type="NCBIfam" id="NF001095">
    <property type="entry name" value="PRK00124.1"/>
    <property type="match status" value="1"/>
</dbReference>
<dbReference type="EMBL" id="MFNE01000026">
    <property type="protein sequence ID" value="OGG95297.1"/>
    <property type="molecule type" value="Genomic_DNA"/>
</dbReference>
<dbReference type="AlphaFoldDB" id="A0A1F6GB03"/>
<gene>
    <name evidence="3" type="ORF">A2527_07820</name>
</gene>
<proteinExistence type="inferred from homology"/>
<comment type="similarity">
    <text evidence="1 2">Belongs to the UPF0178 family.</text>
</comment>
<dbReference type="CDD" id="cd18720">
    <property type="entry name" value="PIN_YqxD-like"/>
    <property type="match status" value="1"/>
</dbReference>
<dbReference type="PANTHER" id="PTHR35146:SF1">
    <property type="entry name" value="UPF0178 PROTEIN YAII"/>
    <property type="match status" value="1"/>
</dbReference>
<protein>
    <recommendedName>
        <fullName evidence="2">UPF0178 protein A2527_07820</fullName>
    </recommendedName>
</protein>
<dbReference type="HAMAP" id="MF_00489">
    <property type="entry name" value="UPF0178"/>
    <property type="match status" value="1"/>
</dbReference>
<evidence type="ECO:0000313" key="4">
    <source>
        <dbReference type="Proteomes" id="UP000178449"/>
    </source>
</evidence>
<accession>A0A1F6GB03</accession>
<dbReference type="InterPro" id="IPR003791">
    <property type="entry name" value="UPF0178"/>
</dbReference>
<reference evidence="3 4" key="1">
    <citation type="journal article" date="2016" name="Nat. Commun.">
        <title>Thousands of microbial genomes shed light on interconnected biogeochemical processes in an aquifer system.</title>
        <authorList>
            <person name="Anantharaman K."/>
            <person name="Brown C.T."/>
            <person name="Hug L.A."/>
            <person name="Sharon I."/>
            <person name="Castelle C.J."/>
            <person name="Probst A.J."/>
            <person name="Thomas B.C."/>
            <person name="Singh A."/>
            <person name="Wilkins M.J."/>
            <person name="Karaoz U."/>
            <person name="Brodie E.L."/>
            <person name="Williams K.H."/>
            <person name="Hubbard S.S."/>
            <person name="Banfield J.F."/>
        </authorList>
    </citation>
    <scope>NUCLEOTIDE SEQUENCE [LARGE SCALE GENOMIC DNA]</scope>
</reference>
<dbReference type="STRING" id="1817772.A2527_07820"/>
<dbReference type="Proteomes" id="UP000178449">
    <property type="component" value="Unassembled WGS sequence"/>
</dbReference>
<evidence type="ECO:0000256" key="2">
    <source>
        <dbReference type="HAMAP-Rule" id="MF_00489"/>
    </source>
</evidence>
<evidence type="ECO:0000256" key="1">
    <source>
        <dbReference type="ARBA" id="ARBA00008522"/>
    </source>
</evidence>